<keyword evidence="3" id="KW-1185">Reference proteome</keyword>
<evidence type="ECO:0000313" key="2">
    <source>
        <dbReference type="EMBL" id="KAE8330163.1"/>
    </source>
</evidence>
<dbReference type="EMBL" id="ML741775">
    <property type="protein sequence ID" value="KAE8330163.1"/>
    <property type="molecule type" value="Genomic_DNA"/>
</dbReference>
<reference evidence="3" key="1">
    <citation type="submission" date="2019-04" db="EMBL/GenBank/DDBJ databases">
        <title>Friends and foes A comparative genomics studyof 23 Aspergillus species from section Flavi.</title>
        <authorList>
            <consortium name="DOE Joint Genome Institute"/>
            <person name="Kjaerbolling I."/>
            <person name="Vesth T."/>
            <person name="Frisvad J.C."/>
            <person name="Nybo J.L."/>
            <person name="Theobald S."/>
            <person name="Kildgaard S."/>
            <person name="Isbrandt T."/>
            <person name="Kuo A."/>
            <person name="Sato A."/>
            <person name="Lyhne E.K."/>
            <person name="Kogle M.E."/>
            <person name="Wiebenga A."/>
            <person name="Kun R.S."/>
            <person name="Lubbers R.J."/>
            <person name="Makela M.R."/>
            <person name="Barry K."/>
            <person name="Chovatia M."/>
            <person name="Clum A."/>
            <person name="Daum C."/>
            <person name="Haridas S."/>
            <person name="He G."/>
            <person name="LaButti K."/>
            <person name="Lipzen A."/>
            <person name="Mondo S."/>
            <person name="Riley R."/>
            <person name="Salamov A."/>
            <person name="Simmons B.A."/>
            <person name="Magnuson J.K."/>
            <person name="Henrissat B."/>
            <person name="Mortensen U.H."/>
            <person name="Larsen T.O."/>
            <person name="Devries R.P."/>
            <person name="Grigoriev I.V."/>
            <person name="Machida M."/>
            <person name="Baker S.E."/>
            <person name="Andersen M.R."/>
        </authorList>
    </citation>
    <scope>NUCLEOTIDE SEQUENCE [LARGE SCALE GENOMIC DNA]</scope>
    <source>
        <strain evidence="3">CBS 130017</strain>
    </source>
</reference>
<proteinExistence type="predicted"/>
<gene>
    <name evidence="2" type="ORF">BDV39DRAFT_202350</name>
</gene>
<dbReference type="Proteomes" id="UP000325945">
    <property type="component" value="Unassembled WGS sequence"/>
</dbReference>
<organism evidence="2 3">
    <name type="scientific">Aspergillus sergii</name>
    <dbReference type="NCBI Taxonomy" id="1034303"/>
    <lineage>
        <taxon>Eukaryota</taxon>
        <taxon>Fungi</taxon>
        <taxon>Dikarya</taxon>
        <taxon>Ascomycota</taxon>
        <taxon>Pezizomycotina</taxon>
        <taxon>Eurotiomycetes</taxon>
        <taxon>Eurotiomycetidae</taxon>
        <taxon>Eurotiales</taxon>
        <taxon>Aspergillaceae</taxon>
        <taxon>Aspergillus</taxon>
        <taxon>Aspergillus subgen. Circumdati</taxon>
    </lineage>
</organism>
<dbReference type="AlphaFoldDB" id="A0A5N6XBK0"/>
<dbReference type="GO" id="GO:0019290">
    <property type="term" value="P:siderophore biosynthetic process"/>
    <property type="evidence" value="ECO:0007669"/>
    <property type="project" value="InterPro"/>
</dbReference>
<name>A0A5N6XBK0_9EURO</name>
<accession>A0A5N6XBK0</accession>
<feature type="domain" description="Aerobactin siderophore biosynthesis IucA/IucC N-terminal" evidence="1">
    <location>
        <begin position="142"/>
        <end position="240"/>
    </location>
</feature>
<dbReference type="PANTHER" id="PTHR34384:SF5">
    <property type="entry name" value="L-2,3-DIAMINOPROPANOATE--CITRATE LIGASE"/>
    <property type="match status" value="1"/>
</dbReference>
<sequence>MAVVGDYQVQAKAETTERLIAQLVNEGLVNLTLCPGTKSPDVLEGRMTPECDESSRLKTDVVQGNGSLWRLKDFKVPVTLCTEGVDIQEDNPAIARELRNSADMLAKWMEIAAKKPLLDLSSSFIDWEQVLITGHPSHRAGLCAPFPQFSMTDDAQASIRTVSVPGYGFDIKFFLACLITSAPRVLPNWSADVASNITSVLKKLFPPDLWVFGEVAAVTGSQENVSDAHHLTCILQGNMEAKA</sequence>
<dbReference type="Pfam" id="PF04183">
    <property type="entry name" value="IucA_IucC"/>
    <property type="match status" value="1"/>
</dbReference>
<dbReference type="InterPro" id="IPR037455">
    <property type="entry name" value="LucA/IucC-like"/>
</dbReference>
<dbReference type="InterPro" id="IPR007310">
    <property type="entry name" value="Aerobactin_biosyn_IucA/IucC_N"/>
</dbReference>
<dbReference type="PANTHER" id="PTHR34384">
    <property type="entry name" value="L-2,3-DIAMINOPROPANOATE--CITRATE LIGASE"/>
    <property type="match status" value="1"/>
</dbReference>
<evidence type="ECO:0000313" key="3">
    <source>
        <dbReference type="Proteomes" id="UP000325945"/>
    </source>
</evidence>
<protein>
    <recommendedName>
        <fullName evidence="1">Aerobactin siderophore biosynthesis IucA/IucC N-terminal domain-containing protein</fullName>
    </recommendedName>
</protein>
<evidence type="ECO:0000259" key="1">
    <source>
        <dbReference type="Pfam" id="PF04183"/>
    </source>
</evidence>